<keyword evidence="2 5" id="KW-0812">Transmembrane</keyword>
<keyword evidence="8" id="KW-1185">Reference proteome</keyword>
<feature type="transmembrane region" description="Helical" evidence="5">
    <location>
        <begin position="158"/>
        <end position="178"/>
    </location>
</feature>
<reference evidence="7 8" key="1">
    <citation type="submission" date="2019-12" db="EMBL/GenBank/DDBJ databases">
        <title>Isolation and characterization of three novel carbon monoxide-oxidizing members of Halobacteria from salione crusts and soils.</title>
        <authorList>
            <person name="Myers M.R."/>
            <person name="King G.M."/>
        </authorList>
    </citation>
    <scope>NUCLEOTIDE SEQUENCE [LARGE SCALE GENOMIC DNA]</scope>
    <source>
        <strain evidence="7 8">WSA2</strain>
    </source>
</reference>
<comment type="subcellular location">
    <subcellularLocation>
        <location evidence="1">Membrane</location>
        <topology evidence="1">Multi-pass membrane protein</topology>
    </subcellularLocation>
</comment>
<dbReference type="GO" id="GO:0004252">
    <property type="term" value="F:serine-type endopeptidase activity"/>
    <property type="evidence" value="ECO:0007669"/>
    <property type="project" value="InterPro"/>
</dbReference>
<dbReference type="Pfam" id="PF01694">
    <property type="entry name" value="Rhomboid"/>
    <property type="match status" value="1"/>
</dbReference>
<dbReference type="GO" id="GO:0006508">
    <property type="term" value="P:proteolysis"/>
    <property type="evidence" value="ECO:0007669"/>
    <property type="project" value="UniProtKB-KW"/>
</dbReference>
<keyword evidence="3 5" id="KW-1133">Transmembrane helix</keyword>
<feature type="transmembrane region" description="Helical" evidence="5">
    <location>
        <begin position="64"/>
        <end position="89"/>
    </location>
</feature>
<dbReference type="OrthoDB" id="169619at2157"/>
<name>A0A6B0SV29_9EURY</name>
<comment type="caution">
    <text evidence="7">The sequence shown here is derived from an EMBL/GenBank/DDBJ whole genome shotgun (WGS) entry which is preliminary data.</text>
</comment>
<evidence type="ECO:0000256" key="2">
    <source>
        <dbReference type="ARBA" id="ARBA00022692"/>
    </source>
</evidence>
<dbReference type="GO" id="GO:0016020">
    <property type="term" value="C:membrane"/>
    <property type="evidence" value="ECO:0007669"/>
    <property type="project" value="UniProtKB-SubCell"/>
</dbReference>
<protein>
    <submittedName>
        <fullName evidence="7">Rhomboid family intramembrane serine protease</fullName>
    </submittedName>
</protein>
<evidence type="ECO:0000313" key="8">
    <source>
        <dbReference type="Proteomes" id="UP000437065"/>
    </source>
</evidence>
<feature type="transmembrane region" description="Helical" evidence="5">
    <location>
        <begin position="21"/>
        <end position="44"/>
    </location>
</feature>
<keyword evidence="4 5" id="KW-0472">Membrane</keyword>
<feature type="domain" description="Peptidase S54 rhomboid" evidence="6">
    <location>
        <begin position="57"/>
        <end position="201"/>
    </location>
</feature>
<dbReference type="Proteomes" id="UP000437065">
    <property type="component" value="Unassembled WGS sequence"/>
</dbReference>
<dbReference type="PANTHER" id="PTHR43066">
    <property type="entry name" value="RHOMBOID-RELATED PROTEIN"/>
    <property type="match status" value="1"/>
</dbReference>
<keyword evidence="7" id="KW-0378">Hydrolase</keyword>
<dbReference type="Gene3D" id="1.20.1540.10">
    <property type="entry name" value="Rhomboid-like"/>
    <property type="match status" value="1"/>
</dbReference>
<evidence type="ECO:0000256" key="3">
    <source>
        <dbReference type="ARBA" id="ARBA00022989"/>
    </source>
</evidence>
<evidence type="ECO:0000256" key="4">
    <source>
        <dbReference type="ARBA" id="ARBA00023136"/>
    </source>
</evidence>
<evidence type="ECO:0000256" key="1">
    <source>
        <dbReference type="ARBA" id="ARBA00004141"/>
    </source>
</evidence>
<feature type="transmembrane region" description="Helical" evidence="5">
    <location>
        <begin position="96"/>
        <end position="119"/>
    </location>
</feature>
<evidence type="ECO:0000256" key="5">
    <source>
        <dbReference type="SAM" id="Phobius"/>
    </source>
</evidence>
<keyword evidence="7" id="KW-0645">Protease</keyword>
<dbReference type="EMBL" id="WUUS01000009">
    <property type="protein sequence ID" value="MXR42485.1"/>
    <property type="molecule type" value="Genomic_DNA"/>
</dbReference>
<accession>A0A6B0SV29</accession>
<proteinExistence type="predicted"/>
<organism evidence="7 8">
    <name type="scientific">Halobaculum saliterrae</name>
    <dbReference type="NCBI Taxonomy" id="2073113"/>
    <lineage>
        <taxon>Archaea</taxon>
        <taxon>Methanobacteriati</taxon>
        <taxon>Methanobacteriota</taxon>
        <taxon>Stenosarchaea group</taxon>
        <taxon>Halobacteria</taxon>
        <taxon>Halobacteriales</taxon>
        <taxon>Haloferacaceae</taxon>
        <taxon>Halobaculum</taxon>
    </lineage>
</organism>
<dbReference type="InterPro" id="IPR022764">
    <property type="entry name" value="Peptidase_S54_rhomboid_dom"/>
</dbReference>
<dbReference type="AlphaFoldDB" id="A0A6B0SV29"/>
<dbReference type="SUPFAM" id="SSF144091">
    <property type="entry name" value="Rhomboid-like"/>
    <property type="match status" value="1"/>
</dbReference>
<evidence type="ECO:0000259" key="6">
    <source>
        <dbReference type="Pfam" id="PF01694"/>
    </source>
</evidence>
<sequence length="206" mass="20417">MSSRTASTRSRSTPLRPVVETLAAMAVVSGAFWLAGVVAGPLARLLFVLSTPALARPWTLATSVYAHAGLGHLLANAVVVAVAGLPVAASTTRARFHAFVLATGAIAGLAQVWLGGLLFPGGVGVVGSSGAAFALVGYVVAANPAADALGRLARRLGVSPRVVVGAVAVLALLVAVAFSGPGSALIAHFVGLACGLGAGRTRLLRV</sequence>
<dbReference type="RefSeq" id="WP_159668831.1">
    <property type="nucleotide sequence ID" value="NZ_WUUS01000009.1"/>
</dbReference>
<feature type="transmembrane region" description="Helical" evidence="5">
    <location>
        <begin position="184"/>
        <end position="203"/>
    </location>
</feature>
<gene>
    <name evidence="7" type="ORF">GRX01_14195</name>
</gene>
<evidence type="ECO:0000313" key="7">
    <source>
        <dbReference type="EMBL" id="MXR42485.1"/>
    </source>
</evidence>
<dbReference type="InterPro" id="IPR035952">
    <property type="entry name" value="Rhomboid-like_sf"/>
</dbReference>
<feature type="transmembrane region" description="Helical" evidence="5">
    <location>
        <begin position="125"/>
        <end position="146"/>
    </location>
</feature>